<dbReference type="OrthoDB" id="262726at2759"/>
<dbReference type="RefSeq" id="XP_003878979.1">
    <property type="nucleotide sequence ID" value="XM_003878930.1"/>
</dbReference>
<evidence type="ECO:0000313" key="3">
    <source>
        <dbReference type="Proteomes" id="UP000007259"/>
    </source>
</evidence>
<dbReference type="Proteomes" id="UP000007259">
    <property type="component" value="Chromosome 33"/>
</dbReference>
<evidence type="ECO:0000256" key="1">
    <source>
        <dbReference type="SAM" id="MobiDB-lite"/>
    </source>
</evidence>
<sequence>MSTAYRGITAEGQKMTSTWCSSASAETAALPAKNSDPPRSRGTTLAFPRPTLPPAVLCYLPPSLHSPPTPSSLIVKSTHRHHTTHIAIISLNCKAPYRVMYGDKGPPKGYSVPRFDTNASKRCQTCSSTEHWTFECPLKKSATLSAKKSAATTVKLSRSQMLRYGIKQKSANFVPEPTEREVFDAELKELRNVLTAEVRQEVKAKKSAAHKSGNDGKMHEAPLPFAAPKKEPLSDSVIKKERTEEGE</sequence>
<feature type="region of interest" description="Disordered" evidence="1">
    <location>
        <begin position="201"/>
        <end position="247"/>
    </location>
</feature>
<keyword evidence="3" id="KW-1185">Reference proteome</keyword>
<dbReference type="PhylomeDB" id="E9B5L2"/>
<dbReference type="EMBL" id="FR799586">
    <property type="protein sequence ID" value="CBZ30532.1"/>
    <property type="molecule type" value="Genomic_DNA"/>
</dbReference>
<evidence type="ECO:0008006" key="4">
    <source>
        <dbReference type="Google" id="ProtNLM"/>
    </source>
</evidence>
<dbReference type="OMA" id="NASKRCQ"/>
<protein>
    <recommendedName>
        <fullName evidence="4">Zinc knuckle domain-containing protein</fullName>
    </recommendedName>
</protein>
<dbReference type="GeneID" id="13452587"/>
<name>E9B5L2_LEIMU</name>
<evidence type="ECO:0000313" key="2">
    <source>
        <dbReference type="EMBL" id="CBZ30532.1"/>
    </source>
</evidence>
<dbReference type="AlphaFoldDB" id="E9B5L2"/>
<reference evidence="2 3" key="1">
    <citation type="journal article" date="2011" name="Genome Res.">
        <title>Chromosome and gene copy number variation allow major structural change between species and strains of Leishmania.</title>
        <authorList>
            <person name="Rogers M.B."/>
            <person name="Hilley J.D."/>
            <person name="Dickens N.J."/>
            <person name="Wilkes J."/>
            <person name="Bates P.A."/>
            <person name="Depledge D.P."/>
            <person name="Harris D."/>
            <person name="Her Y."/>
            <person name="Herzyk P."/>
            <person name="Imamura H."/>
            <person name="Otto T.D."/>
            <person name="Sanders M."/>
            <person name="Seeger K."/>
            <person name="Dujardin J.C."/>
            <person name="Berriman M."/>
            <person name="Smith D.F."/>
            <person name="Hertz-Fowler C."/>
            <person name="Mottram J.C."/>
        </authorList>
    </citation>
    <scope>NUCLEOTIDE SEQUENCE [LARGE SCALE GENOMIC DNA]</scope>
    <source>
        <strain evidence="2 3">MHOM/GT/2001/U1103</strain>
    </source>
</reference>
<feature type="compositionally biased region" description="Basic and acidic residues" evidence="1">
    <location>
        <begin position="228"/>
        <end position="247"/>
    </location>
</feature>
<proteinExistence type="predicted"/>
<accession>E9B5L2</accession>
<organism evidence="2 3">
    <name type="scientific">Leishmania mexicana (strain MHOM/GT/2001/U1103)</name>
    <dbReference type="NCBI Taxonomy" id="929439"/>
    <lineage>
        <taxon>Eukaryota</taxon>
        <taxon>Discoba</taxon>
        <taxon>Euglenozoa</taxon>
        <taxon>Kinetoplastea</taxon>
        <taxon>Metakinetoplastina</taxon>
        <taxon>Trypanosomatida</taxon>
        <taxon>Trypanosomatidae</taxon>
        <taxon>Leishmaniinae</taxon>
        <taxon>Leishmania</taxon>
    </lineage>
</organism>
<dbReference type="VEuPathDB" id="TriTrypDB:LmxM.33.4170"/>
<dbReference type="KEGG" id="lmi:LMXM_33_4170"/>
<gene>
    <name evidence="2" type="ORF">LMXM_33_4170</name>
</gene>
<dbReference type="Pfam" id="PF13917">
    <property type="entry name" value="zf-CCHC_3"/>
    <property type="match status" value="1"/>
</dbReference>